<evidence type="ECO:0000313" key="3">
    <source>
        <dbReference type="Proteomes" id="UP000774617"/>
    </source>
</evidence>
<comment type="caution">
    <text evidence="2">The sequence shown here is derived from an EMBL/GenBank/DDBJ whole genome shotgun (WGS) entry which is preliminary data.</text>
</comment>
<feature type="compositionally biased region" description="Polar residues" evidence="1">
    <location>
        <begin position="80"/>
        <end position="90"/>
    </location>
</feature>
<gene>
    <name evidence="2" type="ORF">B0J12DRAFT_693046</name>
</gene>
<protein>
    <submittedName>
        <fullName evidence="2">Uncharacterized protein</fullName>
    </submittedName>
</protein>
<name>A0ABQ8GTN6_9PEZI</name>
<organism evidence="2 3">
    <name type="scientific">Macrophomina phaseolina</name>
    <dbReference type="NCBI Taxonomy" id="35725"/>
    <lineage>
        <taxon>Eukaryota</taxon>
        <taxon>Fungi</taxon>
        <taxon>Dikarya</taxon>
        <taxon>Ascomycota</taxon>
        <taxon>Pezizomycotina</taxon>
        <taxon>Dothideomycetes</taxon>
        <taxon>Dothideomycetes incertae sedis</taxon>
        <taxon>Botryosphaeriales</taxon>
        <taxon>Botryosphaeriaceae</taxon>
        <taxon>Macrophomina</taxon>
    </lineage>
</organism>
<sequence length="259" mass="28170">MSLARDDGRARPYLWLPTGYVIALCKPRPHWPAPTGAPACSGLACFQIAAEPRSSELDPEPRDKLARPITAHCSHRPPRSTLSSNDSPSPASRVATRIPPAFCCGAPPRGTRPDAARRTSCQPFRVQILAVCSTRLSPATHAAHPSLHARRLVGTASDVRQSTEIGVRRGEETPCPSALACFFQPQPVHNPTRHARPPSFRGVRNSYLPYDPRLSCAPNRPSSLSALLPLISHGPDAVLDPPRFAPRSKWALRRRPPAV</sequence>
<evidence type="ECO:0000256" key="1">
    <source>
        <dbReference type="SAM" id="MobiDB-lite"/>
    </source>
</evidence>
<dbReference type="Proteomes" id="UP000774617">
    <property type="component" value="Unassembled WGS sequence"/>
</dbReference>
<accession>A0ABQ8GTN6</accession>
<dbReference type="EMBL" id="JAGTJR010000001">
    <property type="protein sequence ID" value="KAH7064612.1"/>
    <property type="molecule type" value="Genomic_DNA"/>
</dbReference>
<feature type="region of interest" description="Disordered" evidence="1">
    <location>
        <begin position="68"/>
        <end position="94"/>
    </location>
</feature>
<reference evidence="2 3" key="1">
    <citation type="journal article" date="2021" name="Nat. Commun.">
        <title>Genetic determinants of endophytism in the Arabidopsis root mycobiome.</title>
        <authorList>
            <person name="Mesny F."/>
            <person name="Miyauchi S."/>
            <person name="Thiergart T."/>
            <person name="Pickel B."/>
            <person name="Atanasova L."/>
            <person name="Karlsson M."/>
            <person name="Huettel B."/>
            <person name="Barry K.W."/>
            <person name="Haridas S."/>
            <person name="Chen C."/>
            <person name="Bauer D."/>
            <person name="Andreopoulos W."/>
            <person name="Pangilinan J."/>
            <person name="LaButti K."/>
            <person name="Riley R."/>
            <person name="Lipzen A."/>
            <person name="Clum A."/>
            <person name="Drula E."/>
            <person name="Henrissat B."/>
            <person name="Kohler A."/>
            <person name="Grigoriev I.V."/>
            <person name="Martin F.M."/>
            <person name="Hacquard S."/>
        </authorList>
    </citation>
    <scope>NUCLEOTIDE SEQUENCE [LARGE SCALE GENOMIC DNA]</scope>
    <source>
        <strain evidence="2 3">MPI-SDFR-AT-0080</strain>
    </source>
</reference>
<keyword evidence="3" id="KW-1185">Reference proteome</keyword>
<proteinExistence type="predicted"/>
<evidence type="ECO:0000313" key="2">
    <source>
        <dbReference type="EMBL" id="KAH7064612.1"/>
    </source>
</evidence>